<dbReference type="NCBIfam" id="NF045637">
    <property type="entry name" value="carotdesatCrtDProt"/>
    <property type="match status" value="1"/>
</dbReference>
<evidence type="ECO:0000259" key="6">
    <source>
        <dbReference type="Pfam" id="PF01593"/>
    </source>
</evidence>
<dbReference type="OrthoDB" id="9774675at2"/>
<keyword evidence="3 5" id="KW-0125">Carotenoid biosynthesis</keyword>
<dbReference type="InterPro" id="IPR054841">
    <property type="entry name" value="carotdesatCrtD"/>
</dbReference>
<dbReference type="EC" id="1.3.99.27" evidence="7"/>
<dbReference type="Proteomes" id="UP000238823">
    <property type="component" value="Unassembled WGS sequence"/>
</dbReference>
<dbReference type="InterPro" id="IPR036188">
    <property type="entry name" value="FAD/NAD-bd_sf"/>
</dbReference>
<accession>A0A2S9YWZ2</accession>
<evidence type="ECO:0000256" key="2">
    <source>
        <dbReference type="ARBA" id="ARBA00006046"/>
    </source>
</evidence>
<feature type="domain" description="Amine oxidase" evidence="6">
    <location>
        <begin position="21"/>
        <end position="496"/>
    </location>
</feature>
<dbReference type="NCBIfam" id="TIGR02734">
    <property type="entry name" value="crtI_fam"/>
    <property type="match status" value="1"/>
</dbReference>
<evidence type="ECO:0000256" key="4">
    <source>
        <dbReference type="ARBA" id="ARBA00023002"/>
    </source>
</evidence>
<dbReference type="GO" id="GO:0016117">
    <property type="term" value="P:carotenoid biosynthetic process"/>
    <property type="evidence" value="ECO:0007669"/>
    <property type="project" value="UniProtKB-KW"/>
</dbReference>
<proteinExistence type="inferred from homology"/>
<evidence type="ECO:0000256" key="3">
    <source>
        <dbReference type="ARBA" id="ARBA00022746"/>
    </source>
</evidence>
<gene>
    <name evidence="7" type="primary">crtD</name>
    <name evidence="7" type="ORF">ENSA7_06770</name>
</gene>
<comment type="caution">
    <text evidence="7">The sequence shown here is derived from an EMBL/GenBank/DDBJ whole genome shotgun (WGS) entry which is preliminary data.</text>
</comment>
<dbReference type="PRINTS" id="PR00368">
    <property type="entry name" value="FADPNR"/>
</dbReference>
<evidence type="ECO:0000256" key="5">
    <source>
        <dbReference type="RuleBase" id="RU362075"/>
    </source>
</evidence>
<comment type="similarity">
    <text evidence="2 5">Belongs to the carotenoid/retinoid oxidoreductase family.</text>
</comment>
<evidence type="ECO:0000256" key="1">
    <source>
        <dbReference type="ARBA" id="ARBA00004829"/>
    </source>
</evidence>
<dbReference type="PANTHER" id="PTHR43734">
    <property type="entry name" value="PHYTOENE DESATURASE"/>
    <property type="match status" value="1"/>
</dbReference>
<dbReference type="Gene3D" id="3.50.50.60">
    <property type="entry name" value="FAD/NAD(P)-binding domain"/>
    <property type="match status" value="2"/>
</dbReference>
<dbReference type="GO" id="GO:0016491">
    <property type="term" value="F:oxidoreductase activity"/>
    <property type="evidence" value="ECO:0007669"/>
    <property type="project" value="UniProtKB-KW"/>
</dbReference>
<name>A0A2S9YWZ2_9BACT</name>
<dbReference type="RefSeq" id="WP_106087753.1">
    <property type="nucleotide sequence ID" value="NZ_PVNL01000015.1"/>
</dbReference>
<comment type="pathway">
    <text evidence="1 5">Carotenoid biosynthesis.</text>
</comment>
<dbReference type="EMBL" id="PVNL01000015">
    <property type="protein sequence ID" value="PRQ09616.1"/>
    <property type="molecule type" value="Genomic_DNA"/>
</dbReference>
<dbReference type="SUPFAM" id="SSF51905">
    <property type="entry name" value="FAD/NAD(P)-binding domain"/>
    <property type="match status" value="1"/>
</dbReference>
<dbReference type="Pfam" id="PF01593">
    <property type="entry name" value="Amino_oxidase"/>
    <property type="match status" value="1"/>
</dbReference>
<dbReference type="AlphaFoldDB" id="A0A2S9YWZ2"/>
<protein>
    <submittedName>
        <fullName evidence="7">Hydroxyneurosporene desaturase</fullName>
        <ecNumber evidence="7">1.3.99.27</ecNumber>
    </submittedName>
</protein>
<dbReference type="InterPro" id="IPR002937">
    <property type="entry name" value="Amino_oxidase"/>
</dbReference>
<dbReference type="InterPro" id="IPR014105">
    <property type="entry name" value="Carotenoid/retinoid_OxRdtase"/>
</dbReference>
<sequence>MSAPGTVAENRAVVVIGGGVGGLSAAIQAAALGCRVTLLERGARVGGKLRELEVAGRAIDSGPTVMTMRWAFDQLFAAASKRLADYVDLIPLEVLARHAWPDGGRLDLFAEIEATASAITSFAGPDDAAGYRRFCAHTERIYAIVEQPFLRSERPSVSSVVTAKGLRGALEFAGIDWHRSMWRALSSFFPDTRLRQLFGRYATYYGSSPFRCPATLNLIAHVERAGVWRVGGGMYRLAEALAQVGTELGIELRTDCEVGRVIVADGRAVAVELVSGERIDADAVVVNAAPQALDEGRLGAELRGCVNYERGAARSLSAVTWSACARTRGFPLAHHNVFFSADYPAEFRSLERGELIDQPTIYVCAQDRLDAVEPLDATPDWSEPERLLILVNAPARGDEDPWTNAELDALERRTFAALRAAGLELEMIEQVRTSPTQFERLFPATGGALYGFATHAMMAPFRRPRARANIERLYLAGGGAHPGAGIPMVCLSGQIAGRAAAEDLGIGLGMNSGANPSAGERAR</sequence>
<evidence type="ECO:0000313" key="7">
    <source>
        <dbReference type="EMBL" id="PRQ09616.1"/>
    </source>
</evidence>
<reference evidence="7 8" key="1">
    <citation type="submission" date="2018-03" db="EMBL/GenBank/DDBJ databases">
        <title>Draft Genome Sequences of the Obligatory Marine Myxobacteria Enhygromyxa salina SWB007.</title>
        <authorList>
            <person name="Poehlein A."/>
            <person name="Moghaddam J.A."/>
            <person name="Harms H."/>
            <person name="Alanjari M."/>
            <person name="Koenig G.M."/>
            <person name="Daniel R."/>
            <person name="Schaeberle T.F."/>
        </authorList>
    </citation>
    <scope>NUCLEOTIDE SEQUENCE [LARGE SCALE GENOMIC DNA]</scope>
    <source>
        <strain evidence="7 8">SWB007</strain>
    </source>
</reference>
<organism evidence="7 8">
    <name type="scientific">Enhygromyxa salina</name>
    <dbReference type="NCBI Taxonomy" id="215803"/>
    <lineage>
        <taxon>Bacteria</taxon>
        <taxon>Pseudomonadati</taxon>
        <taxon>Myxococcota</taxon>
        <taxon>Polyangia</taxon>
        <taxon>Nannocystales</taxon>
        <taxon>Nannocystaceae</taxon>
        <taxon>Enhygromyxa</taxon>
    </lineage>
</organism>
<evidence type="ECO:0000313" key="8">
    <source>
        <dbReference type="Proteomes" id="UP000238823"/>
    </source>
</evidence>
<dbReference type="PANTHER" id="PTHR43734:SF7">
    <property type="entry name" value="4,4'-DIAPONEUROSPORENE OXYGENASE"/>
    <property type="match status" value="1"/>
</dbReference>
<keyword evidence="4 5" id="KW-0560">Oxidoreductase</keyword>